<evidence type="ECO:0008006" key="4">
    <source>
        <dbReference type="Google" id="ProtNLM"/>
    </source>
</evidence>
<feature type="region of interest" description="Disordered" evidence="1">
    <location>
        <begin position="343"/>
        <end position="389"/>
    </location>
</feature>
<proteinExistence type="predicted"/>
<dbReference type="OrthoDB" id="10034502at2759"/>
<evidence type="ECO:0000313" key="3">
    <source>
        <dbReference type="Proteomes" id="UP000053789"/>
    </source>
</evidence>
<dbReference type="RefSeq" id="XP_016619291.1">
    <property type="nucleotide sequence ID" value="XM_016764209.1"/>
</dbReference>
<dbReference type="InterPro" id="IPR029058">
    <property type="entry name" value="AB_hydrolase_fold"/>
</dbReference>
<dbReference type="HOGENOM" id="CLU_049633_3_0_1"/>
<feature type="compositionally biased region" description="Basic and acidic residues" evidence="1">
    <location>
        <begin position="353"/>
        <end position="369"/>
    </location>
</feature>
<gene>
    <name evidence="2" type="ORF">Z519_06469</name>
</gene>
<dbReference type="InterPro" id="IPR013744">
    <property type="entry name" value="SidJ"/>
</dbReference>
<reference evidence="2" key="1">
    <citation type="submission" date="2015-01" db="EMBL/GenBank/DDBJ databases">
        <title>The Genome Sequence of Cladophialophora bantiana CBS 173.52.</title>
        <authorList>
            <consortium name="The Broad Institute Genomics Platform"/>
            <person name="Cuomo C."/>
            <person name="de Hoog S."/>
            <person name="Gorbushina A."/>
            <person name="Stielow B."/>
            <person name="Teixiera M."/>
            <person name="Abouelleil A."/>
            <person name="Chapman S.B."/>
            <person name="Priest M."/>
            <person name="Young S.K."/>
            <person name="Wortman J."/>
            <person name="Nusbaum C."/>
            <person name="Birren B."/>
        </authorList>
    </citation>
    <scope>NUCLEOTIDE SEQUENCE [LARGE SCALE GENOMIC DNA]</scope>
    <source>
        <strain evidence="2">CBS 173.52</strain>
    </source>
</reference>
<name>A0A0D2G1L4_CLAB1</name>
<organism evidence="2 3">
    <name type="scientific">Cladophialophora bantiana (strain ATCC 10958 / CBS 173.52 / CDC B-1940 / NIH 8579)</name>
    <name type="common">Xylohypha bantiana</name>
    <dbReference type="NCBI Taxonomy" id="1442370"/>
    <lineage>
        <taxon>Eukaryota</taxon>
        <taxon>Fungi</taxon>
        <taxon>Dikarya</taxon>
        <taxon>Ascomycota</taxon>
        <taxon>Pezizomycotina</taxon>
        <taxon>Eurotiomycetes</taxon>
        <taxon>Chaetothyriomycetidae</taxon>
        <taxon>Chaetothyriales</taxon>
        <taxon>Herpotrichiellaceae</taxon>
        <taxon>Cladophialophora</taxon>
    </lineage>
</organism>
<accession>A0A0D2G1L4</accession>
<dbReference type="AlphaFoldDB" id="A0A0D2G1L4"/>
<dbReference type="SUPFAM" id="SSF53474">
    <property type="entry name" value="alpha/beta-Hydrolases"/>
    <property type="match status" value="1"/>
</dbReference>
<dbReference type="Proteomes" id="UP000053789">
    <property type="component" value="Unassembled WGS sequence"/>
</dbReference>
<dbReference type="EMBL" id="KN846988">
    <property type="protein sequence ID" value="KIW92622.1"/>
    <property type="molecule type" value="Genomic_DNA"/>
</dbReference>
<evidence type="ECO:0000256" key="1">
    <source>
        <dbReference type="SAM" id="MobiDB-lite"/>
    </source>
</evidence>
<dbReference type="Pfam" id="PF08538">
    <property type="entry name" value="DUF1749"/>
    <property type="match status" value="1"/>
</dbReference>
<dbReference type="PANTHER" id="PTHR31591">
    <property type="entry name" value="UPF0613 PROTEIN PB24D3.06C"/>
    <property type="match status" value="1"/>
</dbReference>
<evidence type="ECO:0000313" key="2">
    <source>
        <dbReference type="EMBL" id="KIW92622.1"/>
    </source>
</evidence>
<sequence>METIIHIYDPKRPLLLLEYANISDKASRQPTSSPPNVLLFVGGLYDNFRSPRYVDDLAALFPRDVPDQTWRVMHVQLSSNGRSWGLFDLDRDVAEIAAAITYIRDTITQSPSTPVVLMGHSTGCQDLMHYLVSPLPTSFPRPTISGAILQAPVSDREAILNAVSESSAAKVAYESLLQIASSTPKEKHKTTILPMDIMKPLFGPVPVTVFRFLSLASPDSPESPAMDDYYSSDLSDQRLRETFGRMGSAAHLQPSGHLGEKSILILQGANDHSIPPSVDKALLLSRWKAALESTAHAALSPHSLIILHAVHDISGSSKETRRARLVDMRSAVLKYLQDVVGGIDPPSGGDGDDERRPWAILHKDLKDIESGDNDADGEKGKSADTSPKL</sequence>
<protein>
    <recommendedName>
        <fullName evidence="4">Esterase</fullName>
    </recommendedName>
</protein>
<keyword evidence="3" id="KW-1185">Reference proteome</keyword>
<dbReference type="VEuPathDB" id="FungiDB:Z519_06469"/>
<dbReference type="Gene3D" id="3.40.50.1820">
    <property type="entry name" value="alpha/beta hydrolase"/>
    <property type="match status" value="1"/>
</dbReference>
<dbReference type="PANTHER" id="PTHR31591:SF1">
    <property type="entry name" value="UPF0613 PROTEIN PB24D3.06C"/>
    <property type="match status" value="1"/>
</dbReference>
<dbReference type="GeneID" id="27699397"/>